<dbReference type="Proteomes" id="UP000681720">
    <property type="component" value="Unassembled WGS sequence"/>
</dbReference>
<evidence type="ECO:0000313" key="3">
    <source>
        <dbReference type="EMBL" id="CAF4537526.1"/>
    </source>
</evidence>
<protein>
    <submittedName>
        <fullName evidence="4">Uncharacterized protein</fullName>
    </submittedName>
</protein>
<dbReference type="EMBL" id="CAJOBH010079917">
    <property type="protein sequence ID" value="CAF4512275.1"/>
    <property type="molecule type" value="Genomic_DNA"/>
</dbReference>
<evidence type="ECO:0000313" key="4">
    <source>
        <dbReference type="EMBL" id="CAF4785014.1"/>
    </source>
</evidence>
<dbReference type="Proteomes" id="UP000681967">
    <property type="component" value="Unassembled WGS sequence"/>
</dbReference>
<proteinExistence type="predicted"/>
<gene>
    <name evidence="2" type="ORF">BYL167_LOCUS36526</name>
    <name evidence="3" type="ORF">BYL167_LOCUS37555</name>
    <name evidence="4" type="ORF">GIL414_LOCUS46505</name>
</gene>
<sequence length="37" mass="4446">MLISKTHEQLKSIEDEFQERNSKQQSIINDQQKMIQV</sequence>
<evidence type="ECO:0000313" key="5">
    <source>
        <dbReference type="Proteomes" id="UP000681720"/>
    </source>
</evidence>
<dbReference type="EMBL" id="CAJOBJ010146189">
    <property type="protein sequence ID" value="CAF4785014.1"/>
    <property type="molecule type" value="Genomic_DNA"/>
</dbReference>
<organism evidence="4 5">
    <name type="scientific">Rotaria magnacalcarata</name>
    <dbReference type="NCBI Taxonomy" id="392030"/>
    <lineage>
        <taxon>Eukaryota</taxon>
        <taxon>Metazoa</taxon>
        <taxon>Spiralia</taxon>
        <taxon>Gnathifera</taxon>
        <taxon>Rotifera</taxon>
        <taxon>Eurotatoria</taxon>
        <taxon>Bdelloidea</taxon>
        <taxon>Philodinida</taxon>
        <taxon>Philodinidae</taxon>
        <taxon>Rotaria</taxon>
    </lineage>
</organism>
<evidence type="ECO:0000256" key="1">
    <source>
        <dbReference type="SAM" id="MobiDB-lite"/>
    </source>
</evidence>
<name>A0A8S3BA78_9BILA</name>
<feature type="non-terminal residue" evidence="4">
    <location>
        <position position="1"/>
    </location>
</feature>
<comment type="caution">
    <text evidence="4">The sequence shown here is derived from an EMBL/GenBank/DDBJ whole genome shotgun (WGS) entry which is preliminary data.</text>
</comment>
<feature type="compositionally biased region" description="Polar residues" evidence="1">
    <location>
        <begin position="23"/>
        <end position="37"/>
    </location>
</feature>
<reference evidence="4" key="1">
    <citation type="submission" date="2021-02" db="EMBL/GenBank/DDBJ databases">
        <authorList>
            <person name="Nowell W R."/>
        </authorList>
    </citation>
    <scope>NUCLEOTIDE SEQUENCE</scope>
</reference>
<accession>A0A8S3BA78</accession>
<dbReference type="EMBL" id="CAJOBH010085377">
    <property type="protein sequence ID" value="CAF4537526.1"/>
    <property type="molecule type" value="Genomic_DNA"/>
</dbReference>
<dbReference type="AlphaFoldDB" id="A0A8S3BA78"/>
<feature type="region of interest" description="Disordered" evidence="1">
    <location>
        <begin position="15"/>
        <end position="37"/>
    </location>
</feature>
<evidence type="ECO:0000313" key="2">
    <source>
        <dbReference type="EMBL" id="CAF4512275.1"/>
    </source>
</evidence>